<protein>
    <recommendedName>
        <fullName evidence="2">Sodium symporter small subunit domain-containing protein</fullName>
    </recommendedName>
</protein>
<evidence type="ECO:0000259" key="2">
    <source>
        <dbReference type="Pfam" id="PF13937"/>
    </source>
</evidence>
<feature type="domain" description="Sodium symporter small subunit" evidence="2">
    <location>
        <begin position="16"/>
        <end position="113"/>
    </location>
</feature>
<keyword evidence="1" id="KW-1133">Transmembrane helix</keyword>
<dbReference type="EMBL" id="AAEW02000029">
    <property type="protein sequence ID" value="EAT14393.1"/>
    <property type="molecule type" value="Genomic_DNA"/>
</dbReference>
<accession>Q1JVX3</accession>
<dbReference type="RefSeq" id="WP_006002838.1">
    <property type="nucleotide sequence ID" value="NZ_AAEW02000029.1"/>
</dbReference>
<reference evidence="3" key="2">
    <citation type="submission" date="2006-05" db="EMBL/GenBank/DDBJ databases">
        <title>Sequencing of the draft genome and assembly of Desulfuromonas acetoxidans DSM 684.</title>
        <authorList>
            <consortium name="US DOE Joint Genome Institute (JGI-PGF)"/>
            <person name="Copeland A."/>
            <person name="Lucas S."/>
            <person name="Lapidus A."/>
            <person name="Barry K."/>
            <person name="Detter J.C."/>
            <person name="Glavina del Rio T."/>
            <person name="Hammon N."/>
            <person name="Israni S."/>
            <person name="Dalin E."/>
            <person name="Tice H."/>
            <person name="Bruce D."/>
            <person name="Pitluck S."/>
            <person name="Richardson P."/>
        </authorList>
    </citation>
    <scope>NUCLEOTIDE SEQUENCE [LARGE SCALE GENOMIC DNA]</scope>
    <source>
        <strain evidence="3">DSM 684</strain>
    </source>
</reference>
<evidence type="ECO:0000313" key="4">
    <source>
        <dbReference type="Proteomes" id="UP000005695"/>
    </source>
</evidence>
<reference evidence="3" key="1">
    <citation type="submission" date="2006-05" db="EMBL/GenBank/DDBJ databases">
        <title>Annotation of the draft genome assembly of Desulfuromonas acetoxidans DSM 684.</title>
        <authorList>
            <consortium name="US DOE Joint Genome Institute (JGI-ORNL)"/>
            <person name="Larimer F."/>
            <person name="Land M."/>
            <person name="Hauser L."/>
        </authorList>
    </citation>
    <scope>NUCLEOTIDE SEQUENCE [LARGE SCALE GENOMIC DNA]</scope>
    <source>
        <strain evidence="3">DSM 684</strain>
    </source>
</reference>
<keyword evidence="4" id="KW-1185">Reference proteome</keyword>
<comment type="caution">
    <text evidence="3">The sequence shown here is derived from an EMBL/GenBank/DDBJ whole genome shotgun (WGS) entry which is preliminary data.</text>
</comment>
<evidence type="ECO:0000256" key="1">
    <source>
        <dbReference type="SAM" id="Phobius"/>
    </source>
</evidence>
<name>Q1JVX3_DESA6</name>
<dbReference type="OrthoDB" id="5402363at2"/>
<feature type="transmembrane region" description="Helical" evidence="1">
    <location>
        <begin position="27"/>
        <end position="46"/>
    </location>
</feature>
<dbReference type="InterPro" id="IPR019886">
    <property type="entry name" value="Na_symporter_ssu"/>
</dbReference>
<sequence>MNKDININFFKPVGDFMKKDVAMKKKLLIVWFVATYGFLFLLKLVADPGKTVELTLNTGEKITQVSGVSFLTETQFLGFPFHYWYSGQFLIVLFIFLCYVYCKFIDKLESEYDK</sequence>
<evidence type="ECO:0000313" key="3">
    <source>
        <dbReference type="EMBL" id="EAT14393.1"/>
    </source>
</evidence>
<proteinExistence type="predicted"/>
<dbReference type="NCBIfam" id="TIGR03647">
    <property type="entry name" value="Na_symport_sm"/>
    <property type="match status" value="1"/>
</dbReference>
<keyword evidence="1" id="KW-0472">Membrane</keyword>
<gene>
    <name evidence="3" type="ORF">Dace_0306</name>
</gene>
<dbReference type="AlphaFoldDB" id="Q1JVX3"/>
<feature type="transmembrane region" description="Helical" evidence="1">
    <location>
        <begin position="83"/>
        <end position="102"/>
    </location>
</feature>
<organism evidence="3 4">
    <name type="scientific">Desulfuromonas acetoxidans (strain DSM 684 / 11070)</name>
    <dbReference type="NCBI Taxonomy" id="281689"/>
    <lineage>
        <taxon>Bacteria</taxon>
        <taxon>Pseudomonadati</taxon>
        <taxon>Thermodesulfobacteriota</taxon>
        <taxon>Desulfuromonadia</taxon>
        <taxon>Desulfuromonadales</taxon>
        <taxon>Desulfuromonadaceae</taxon>
        <taxon>Desulfuromonas</taxon>
    </lineage>
</organism>
<dbReference type="Proteomes" id="UP000005695">
    <property type="component" value="Unassembled WGS sequence"/>
</dbReference>
<keyword evidence="1" id="KW-0812">Transmembrane</keyword>
<dbReference type="Pfam" id="PF13937">
    <property type="entry name" value="DUF4212"/>
    <property type="match status" value="1"/>
</dbReference>